<dbReference type="OrthoDB" id="46529at2759"/>
<proteinExistence type="inferred from homology"/>
<dbReference type="KEGG" id="fox:FOXG_02443"/>
<gene>
    <name evidence="3" type="ORF">FOXG_02443</name>
</gene>
<dbReference type="EMBL" id="DS231697">
    <property type="protein sequence ID" value="KNA97976.1"/>
    <property type="molecule type" value="Genomic_DNA"/>
</dbReference>
<dbReference type="CDD" id="cd03443">
    <property type="entry name" value="PaaI_thioesterase"/>
    <property type="match status" value="1"/>
</dbReference>
<dbReference type="InterPro" id="IPR006683">
    <property type="entry name" value="Thioestr_dom"/>
</dbReference>
<dbReference type="Gene3D" id="3.10.129.10">
    <property type="entry name" value="Hotdog Thioesterase"/>
    <property type="match status" value="1"/>
</dbReference>
<feature type="domain" description="Thioesterase" evidence="2">
    <location>
        <begin position="129"/>
        <end position="200"/>
    </location>
</feature>
<dbReference type="RefSeq" id="XP_018236022.1">
    <property type="nucleotide sequence ID" value="XM_018379890.1"/>
</dbReference>
<protein>
    <recommendedName>
        <fullName evidence="2">Thioesterase domain-containing protein</fullName>
    </recommendedName>
</protein>
<reference evidence="3" key="1">
    <citation type="submission" date="2007-04" db="EMBL/GenBank/DDBJ databases">
        <authorList>
            <consortium name="The Broad Institute Genome Sequencing Platform"/>
            <person name="Birren B."/>
            <person name="Lander E."/>
            <person name="Galagan J."/>
            <person name="Nusbaum C."/>
            <person name="Devon K."/>
            <person name="Ma L.-J."/>
            <person name="Jaffe D."/>
            <person name="Butler J."/>
            <person name="Alvarez P."/>
            <person name="Gnerre S."/>
            <person name="Grabherr M."/>
            <person name="Kleber M."/>
            <person name="Mauceli E."/>
            <person name="Brockman W."/>
            <person name="MacCallum I.A."/>
            <person name="Young S."/>
            <person name="LaButti K."/>
            <person name="DeCaprio D."/>
            <person name="Crawford M."/>
            <person name="Koehrsen M."/>
            <person name="Engels R."/>
            <person name="Montgomery P."/>
            <person name="Pearson M."/>
            <person name="Howarth C."/>
            <person name="Larson L."/>
            <person name="White J."/>
            <person name="O'Leary S."/>
            <person name="Kodira C."/>
            <person name="Zeng Q."/>
            <person name="Yandava C."/>
            <person name="Alvarado L."/>
            <person name="Kistler C."/>
            <person name="Shim W.-B."/>
            <person name="Kang S."/>
            <person name="Woloshuk C."/>
        </authorList>
    </citation>
    <scope>NUCLEOTIDE SEQUENCE</scope>
    <source>
        <strain evidence="3">4287</strain>
    </source>
</reference>
<comment type="similarity">
    <text evidence="1">Belongs to the thioesterase PaaI family.</text>
</comment>
<dbReference type="Pfam" id="PF03061">
    <property type="entry name" value="4HBT"/>
    <property type="match status" value="1"/>
</dbReference>
<dbReference type="PANTHER" id="PTHR21660:SF11">
    <property type="entry name" value="FAMILY PROTEIN, PUTATIVE (AFU_ORTHOLOGUE AFUA_4G04355)-RELATED"/>
    <property type="match status" value="1"/>
</dbReference>
<dbReference type="SUPFAM" id="SSF54637">
    <property type="entry name" value="Thioesterase/thiol ester dehydrase-isomerase"/>
    <property type="match status" value="1"/>
</dbReference>
<name>A0A0J9WI62_FUSO4</name>
<dbReference type="InterPro" id="IPR039298">
    <property type="entry name" value="ACOT13"/>
</dbReference>
<dbReference type="InterPro" id="IPR029069">
    <property type="entry name" value="HotDog_dom_sf"/>
</dbReference>
<evidence type="ECO:0000313" key="4">
    <source>
        <dbReference type="Proteomes" id="UP000009097"/>
    </source>
</evidence>
<dbReference type="AlphaFoldDB" id="A0A0J9WI62"/>
<reference evidence="3" key="2">
    <citation type="journal article" date="2010" name="Nature">
        <title>Comparative genomics reveals mobile pathogenicity chromosomes in Fusarium.</title>
        <authorList>
            <person name="Ma L.J."/>
            <person name="van der Does H.C."/>
            <person name="Borkovich K.A."/>
            <person name="Coleman J.J."/>
            <person name="Daboussi M.J."/>
            <person name="Di Pietro A."/>
            <person name="Dufresne M."/>
            <person name="Freitag M."/>
            <person name="Grabherr M."/>
            <person name="Henrissat B."/>
            <person name="Houterman P.M."/>
            <person name="Kang S."/>
            <person name="Shim W.B."/>
            <person name="Woloshuk C."/>
            <person name="Xie X."/>
            <person name="Xu J.R."/>
            <person name="Antoniw J."/>
            <person name="Baker S.E."/>
            <person name="Bluhm B.H."/>
            <person name="Breakspear A."/>
            <person name="Brown D.W."/>
            <person name="Butchko R.A."/>
            <person name="Chapman S."/>
            <person name="Coulson R."/>
            <person name="Coutinho P.M."/>
            <person name="Danchin E.G."/>
            <person name="Diener A."/>
            <person name="Gale L.R."/>
            <person name="Gardiner D.M."/>
            <person name="Goff S."/>
            <person name="Hammond-Kosack K.E."/>
            <person name="Hilburn K."/>
            <person name="Hua-Van A."/>
            <person name="Jonkers W."/>
            <person name="Kazan K."/>
            <person name="Kodira C.D."/>
            <person name="Koehrsen M."/>
            <person name="Kumar L."/>
            <person name="Lee Y.H."/>
            <person name="Li L."/>
            <person name="Manners J.M."/>
            <person name="Miranda-Saavedra D."/>
            <person name="Mukherjee M."/>
            <person name="Park G."/>
            <person name="Park J."/>
            <person name="Park S.Y."/>
            <person name="Proctor R.H."/>
            <person name="Regev A."/>
            <person name="Ruiz-Roldan M.C."/>
            <person name="Sain D."/>
            <person name="Sakthikumar S."/>
            <person name="Sykes S."/>
            <person name="Schwartz D.C."/>
            <person name="Turgeon B.G."/>
            <person name="Wapinski I."/>
            <person name="Yoder O."/>
            <person name="Young S."/>
            <person name="Zeng Q."/>
            <person name="Zhou S."/>
            <person name="Galagan J."/>
            <person name="Cuomo C.A."/>
            <person name="Kistler H.C."/>
            <person name="Rep M."/>
        </authorList>
    </citation>
    <scope>NUCLEOTIDE SEQUENCE [LARGE SCALE GENOMIC DNA]</scope>
    <source>
        <strain evidence="3">4287</strain>
    </source>
</reference>
<accession>A0A0J9WI62</accession>
<dbReference type="GO" id="GO:0047617">
    <property type="term" value="F:fatty acyl-CoA hydrolase activity"/>
    <property type="evidence" value="ECO:0007669"/>
    <property type="project" value="InterPro"/>
</dbReference>
<dbReference type="VEuPathDB" id="FungiDB:FOXG_02443"/>
<evidence type="ECO:0000313" key="3">
    <source>
        <dbReference type="EMBL" id="KNA97976.1"/>
    </source>
</evidence>
<evidence type="ECO:0000259" key="2">
    <source>
        <dbReference type="Pfam" id="PF03061"/>
    </source>
</evidence>
<dbReference type="GeneID" id="28944639"/>
<sequence length="226" mass="25233">MFLRRFRSWYARREDIHQRRGGNCPMRKFLLRTQLDKPFRNKTHKQLHKHSPSFKFFKMSEPPSTRVQTPDVDSSEAQRTAHVQSLMDRLRAKSPIYNFIMSSAQLISTTQGSVTTRLVLNENHLNSSGNLHGAVSATIIDFTTGLAIASWDLRDTTGASVDMHISYLSAARLGDTVEIVSTADKVGGSVAFTSIRISKVEKDGGLKLVTLGQHTKYVKGSQPKTA</sequence>
<organism evidence="3 4">
    <name type="scientific">Fusarium oxysporum f. sp. lycopersici (strain 4287 / CBS 123668 / FGSC 9935 / NRRL 34936)</name>
    <name type="common">Fusarium vascular wilt of tomato</name>
    <dbReference type="NCBI Taxonomy" id="426428"/>
    <lineage>
        <taxon>Eukaryota</taxon>
        <taxon>Fungi</taxon>
        <taxon>Dikarya</taxon>
        <taxon>Ascomycota</taxon>
        <taxon>Pezizomycotina</taxon>
        <taxon>Sordariomycetes</taxon>
        <taxon>Hypocreomycetidae</taxon>
        <taxon>Hypocreales</taxon>
        <taxon>Nectriaceae</taxon>
        <taxon>Fusarium</taxon>
        <taxon>Fusarium oxysporum species complex</taxon>
    </lineage>
</organism>
<dbReference type="PANTHER" id="PTHR21660">
    <property type="entry name" value="THIOESTERASE SUPERFAMILY MEMBER-RELATED"/>
    <property type="match status" value="1"/>
</dbReference>
<evidence type="ECO:0000256" key="1">
    <source>
        <dbReference type="ARBA" id="ARBA00008324"/>
    </source>
</evidence>
<dbReference type="Proteomes" id="UP000009097">
    <property type="component" value="Unassembled WGS sequence"/>
</dbReference>